<dbReference type="GeneID" id="81443098"/>
<feature type="domain" description="RSE1/DDB1/CPSF1 first beta-propeller" evidence="12">
    <location>
        <begin position="13"/>
        <end position="438"/>
    </location>
</feature>
<dbReference type="Gene3D" id="1.10.150.910">
    <property type="match status" value="1"/>
</dbReference>
<name>A0A9W9RE66_9EURO</name>
<dbReference type="InterPro" id="IPR050358">
    <property type="entry name" value="RSE1/DDB1/CFT1"/>
</dbReference>
<feature type="region of interest" description="Disordered" evidence="10">
    <location>
        <begin position="572"/>
        <end position="591"/>
    </location>
</feature>
<evidence type="ECO:0000313" key="14">
    <source>
        <dbReference type="EMBL" id="KAJ5358593.1"/>
    </source>
</evidence>
<evidence type="ECO:0000256" key="7">
    <source>
        <dbReference type="ARBA" id="ARBA00039187"/>
    </source>
</evidence>
<evidence type="ECO:0000313" key="15">
    <source>
        <dbReference type="Proteomes" id="UP001147782"/>
    </source>
</evidence>
<feature type="compositionally biased region" description="Acidic residues" evidence="10">
    <location>
        <begin position="453"/>
        <end position="470"/>
    </location>
</feature>
<dbReference type="Proteomes" id="UP001147782">
    <property type="component" value="Unassembled WGS sequence"/>
</dbReference>
<evidence type="ECO:0000256" key="9">
    <source>
        <dbReference type="ARBA" id="ARBA00041264"/>
    </source>
</evidence>
<dbReference type="GO" id="GO:0006397">
    <property type="term" value="P:mRNA processing"/>
    <property type="evidence" value="ECO:0007669"/>
    <property type="project" value="UniProtKB-KW"/>
</dbReference>
<evidence type="ECO:0000256" key="10">
    <source>
        <dbReference type="SAM" id="MobiDB-lite"/>
    </source>
</evidence>
<evidence type="ECO:0000256" key="3">
    <source>
        <dbReference type="ARBA" id="ARBA00022884"/>
    </source>
</evidence>
<dbReference type="InterPro" id="IPR018846">
    <property type="entry name" value="Beta-prop_RSE1/DDB1/CPSF1_1st"/>
</dbReference>
<dbReference type="Pfam" id="PF10433">
    <property type="entry name" value="Beta-prop_RSE1_1st"/>
    <property type="match status" value="1"/>
</dbReference>
<dbReference type="Pfam" id="PF03178">
    <property type="entry name" value="CPSF_A"/>
    <property type="match status" value="1"/>
</dbReference>
<reference evidence="14" key="2">
    <citation type="journal article" date="2023" name="IMA Fungus">
        <title>Comparative genomic study of the Penicillium genus elucidates a diverse pangenome and 15 lateral gene transfer events.</title>
        <authorList>
            <person name="Petersen C."/>
            <person name="Sorensen T."/>
            <person name="Nielsen M.R."/>
            <person name="Sondergaard T.E."/>
            <person name="Sorensen J.L."/>
            <person name="Fitzpatrick D.A."/>
            <person name="Frisvad J.C."/>
            <person name="Nielsen K.L."/>
        </authorList>
    </citation>
    <scope>NUCLEOTIDE SEQUENCE</scope>
    <source>
        <strain evidence="14">IBT 29864</strain>
    </source>
</reference>
<dbReference type="FunFam" id="2.130.10.10:FF:000788">
    <property type="entry name" value="mRNA cleavage and polyadenylation factor subunit"/>
    <property type="match status" value="1"/>
</dbReference>
<comment type="function">
    <text evidence="5">RNA-binding component of the cleavage and polyadenylation factor (CPF) complex, which plays a key role in polyadenylation-dependent pre-mRNA 3'-end formation and cooperates with cleavage factors including the CFIA complex and NAB4/CFIB. Involved in poly(A) site recognition. May be involved in coupling transcription termination and mRNA 3'-end formation.</text>
</comment>
<comment type="caution">
    <text evidence="14">The sequence shown here is derived from an EMBL/GenBank/DDBJ whole genome shotgun (WGS) entry which is preliminary data.</text>
</comment>
<dbReference type="InterPro" id="IPR058543">
    <property type="entry name" value="Beta-prop_RSE1/DDB1/CPSF1_2nd"/>
</dbReference>
<protein>
    <recommendedName>
        <fullName evidence="8">Protein CFT1</fullName>
    </recommendedName>
    <alternativeName>
        <fullName evidence="9">Cleavage factor two protein 1</fullName>
    </alternativeName>
    <alternativeName>
        <fullName evidence="7">Protein cft1</fullName>
    </alternativeName>
</protein>
<evidence type="ECO:0000256" key="6">
    <source>
        <dbReference type="ARBA" id="ARBA00038304"/>
    </source>
</evidence>
<dbReference type="OrthoDB" id="6109at2759"/>
<evidence type="ECO:0000256" key="1">
    <source>
        <dbReference type="ARBA" id="ARBA00004123"/>
    </source>
</evidence>
<dbReference type="FunFam" id="2.130.10.10:FF:000625">
    <property type="entry name" value="mRNA cleavage and polyadenylation factor subunit"/>
    <property type="match status" value="1"/>
</dbReference>
<dbReference type="InterPro" id="IPR015943">
    <property type="entry name" value="WD40/YVTN_repeat-like_dom_sf"/>
</dbReference>
<keyword evidence="2" id="KW-0507">mRNA processing</keyword>
<reference evidence="14" key="1">
    <citation type="submission" date="2022-11" db="EMBL/GenBank/DDBJ databases">
        <authorList>
            <person name="Petersen C."/>
        </authorList>
    </citation>
    <scope>NUCLEOTIDE SEQUENCE</scope>
    <source>
        <strain evidence="14">IBT 29864</strain>
    </source>
</reference>
<accession>A0A9W9RE66</accession>
<keyword evidence="3" id="KW-0694">RNA-binding</keyword>
<feature type="domain" description="RSE1/DDB1/CPSF1 C-terminal" evidence="11">
    <location>
        <begin position="995"/>
        <end position="1335"/>
    </location>
</feature>
<keyword evidence="4" id="KW-0539">Nucleus</keyword>
<dbReference type="EMBL" id="JAPZBS010000009">
    <property type="protein sequence ID" value="KAJ5358593.1"/>
    <property type="molecule type" value="Genomic_DNA"/>
</dbReference>
<evidence type="ECO:0000256" key="2">
    <source>
        <dbReference type="ARBA" id="ARBA00022664"/>
    </source>
</evidence>
<feature type="domain" description="RSE1/DDB1/CPSF1 second beta-propeller" evidence="13">
    <location>
        <begin position="554"/>
        <end position="890"/>
    </location>
</feature>
<feature type="region of interest" description="Disordered" evidence="10">
    <location>
        <begin position="441"/>
        <end position="485"/>
    </location>
</feature>
<dbReference type="Pfam" id="PF23726">
    <property type="entry name" value="Beta-prop_RSE1_2nd"/>
    <property type="match status" value="1"/>
</dbReference>
<comment type="subcellular location">
    <subcellularLocation>
        <location evidence="1">Nucleus</location>
    </subcellularLocation>
</comment>
<proteinExistence type="inferred from homology"/>
<dbReference type="GO" id="GO:0005634">
    <property type="term" value="C:nucleus"/>
    <property type="evidence" value="ECO:0007669"/>
    <property type="project" value="UniProtKB-SubCell"/>
</dbReference>
<dbReference type="Gene3D" id="2.130.10.10">
    <property type="entry name" value="YVTN repeat-like/Quinoprotein amine dehydrogenase"/>
    <property type="match status" value="3"/>
</dbReference>
<evidence type="ECO:0000259" key="11">
    <source>
        <dbReference type="Pfam" id="PF03178"/>
    </source>
</evidence>
<sequence>MQCYTELLPPSGVTHALAVPFLSATANNLIVVRSSLLQVFSLSAPAQRLAENAETHPTTSPHPSGTKLILEKEYSLPGTVTDLSRVKILNPKSGGEAILIAVRNAKLSLIEWDPERHGISTISIHYYERDELTRSPWVPDLSSCGSILSVDPSSRCAVFNFGVRNLAILPFHQAGDDLVMDDYDSELDGERPDQVSGAGADVEKAKDGAAYGTPYASSFVLPLTTLDPSLLHPVSLAFLYEYREPTFGILYSQVATSTALVHERKDVMFYTVFTLDLEQKASTTLLSVSRLPSDLFKVVALPPPVGGALLIGANEIVHVEQAGKTNAVGVNEFSRQMSSFSMSDQSDLAFRLEGCVVERLGGDSGDLLLALASGDMALIRFKLDGRSVSGMTIHSLPAQAGGNLLKSAASCSTCFGDGNVFIGSEEADSILLGWSHSSASSKKKHLVNGPDGIFDDDPMDDDDDVYEDDLYSTAPDPRTSSGNSTAELYNFRLNDQLSSIGPLRDITLGKPFQTPKGDDQSDNEGVSADLELVASQGSGRAGGLVVIKREIDPQIALTVKVDDADGVWSATINQGEKGGQPNAAESSENPSRQYVIVSRPSEADREVSEVLAVEGQELKPFKASEFNPNEDRTIDIGPLAGSTRLVQVLRNEVRSYDIDLGLAQIYPVWDEDTDEERLAISASFADPYLAILRDDSSLLLLQADDSGDLDEVPLPENLSSLKWRSACLYQDNDQVFSSKSADTADSNIILFLLSIDYKLSIVNLTDMTLLSIIDGVDCLQAVLSTDPPRRSNTREPLKEALVADLGDRWTTSPYLIVRTENDELIIYKPVSKGAEGESPNVLQFYRESNYSLSNAASGATSELDMQQRSQPLRVLPDVSGFSTVFMPGIRLRGEFTQWLSGFDLAAAGCENGFIYVDSESNIRACQFPPNTQFDHPWTLRKIPLDEQVDYLTYSTSSETYVVGTSHNVEFKLPDNDELHPEWRNEAITFCPEVPQSSIKVISPKTWTVIDEYELEIAEHVMAVQNVNMEVSENTHERKDLIVVGTAITKGEDVPSRGCVYVFDVIDVVPDPEKPETGRKLKLIGKETVKGAVTALSGIGGQGFVIVAQGQKCMVRGLKEDGSLLPVAFMDMSCYVSVAKELKGTGMCLLGDAVKGIWFAGYSEEPYKMTLFGKDPEYLEVVTAEFLPDGSKLYILVADSDCNLHVLQYDPEDPKSSNGDRLLHRSKFYTGNFASTMTLLPRTAVPTEQISASDDDMDIDNILATQQVLIASQNGSLALVTSISEEAYRRLSALQSQLTNTIEHPGGLNPRAFRAVESDGTGGRGMVDGNLLRQWLNLGKQRQAEIAGRVGASEWEIRADLESVGGDGLGYL</sequence>
<gene>
    <name evidence="14" type="ORF">N7496_011006</name>
</gene>
<evidence type="ECO:0000256" key="4">
    <source>
        <dbReference type="ARBA" id="ARBA00023242"/>
    </source>
</evidence>
<evidence type="ECO:0000256" key="5">
    <source>
        <dbReference type="ARBA" id="ARBA00037232"/>
    </source>
</evidence>
<comment type="similarity">
    <text evidence="6">Belongs to the CFT1 family.</text>
</comment>
<dbReference type="InterPro" id="IPR004871">
    <property type="entry name" value="RSE1/DDB1/CPSF1_C"/>
</dbReference>
<evidence type="ECO:0000256" key="8">
    <source>
        <dbReference type="ARBA" id="ARBA00039443"/>
    </source>
</evidence>
<dbReference type="PANTHER" id="PTHR10644">
    <property type="entry name" value="DNA REPAIR/RNA PROCESSING CPSF FAMILY"/>
    <property type="match status" value="1"/>
</dbReference>
<dbReference type="GO" id="GO:0003723">
    <property type="term" value="F:RNA binding"/>
    <property type="evidence" value="ECO:0007669"/>
    <property type="project" value="UniProtKB-KW"/>
</dbReference>
<dbReference type="RefSeq" id="XP_056549879.1">
    <property type="nucleotide sequence ID" value="XM_056703919.1"/>
</dbReference>
<evidence type="ECO:0000259" key="12">
    <source>
        <dbReference type="Pfam" id="PF10433"/>
    </source>
</evidence>
<organism evidence="14 15">
    <name type="scientific">Penicillium cataractarum</name>
    <dbReference type="NCBI Taxonomy" id="2100454"/>
    <lineage>
        <taxon>Eukaryota</taxon>
        <taxon>Fungi</taxon>
        <taxon>Dikarya</taxon>
        <taxon>Ascomycota</taxon>
        <taxon>Pezizomycotina</taxon>
        <taxon>Eurotiomycetes</taxon>
        <taxon>Eurotiomycetidae</taxon>
        <taxon>Eurotiales</taxon>
        <taxon>Aspergillaceae</taxon>
        <taxon>Penicillium</taxon>
    </lineage>
</organism>
<evidence type="ECO:0000259" key="13">
    <source>
        <dbReference type="Pfam" id="PF23726"/>
    </source>
</evidence>
<keyword evidence="15" id="KW-1185">Reference proteome</keyword>